<comment type="similarity">
    <text evidence="8">Belongs to the class I-like SAM-binding methyltransferase superfamily. rRNA adenine N(6)-methyltransferase family.</text>
</comment>
<gene>
    <name evidence="10" type="primary">erm</name>
    <name evidence="10" type="ORF">I8U20_09175</name>
</gene>
<evidence type="ECO:0000313" key="10">
    <source>
        <dbReference type="EMBL" id="MBH8595503.1"/>
    </source>
</evidence>
<feature type="binding site" evidence="8">
    <location>
        <position position="14"/>
    </location>
    <ligand>
        <name>S-adenosyl-L-methionine</name>
        <dbReference type="ChEBI" id="CHEBI:59789"/>
    </ligand>
</feature>
<dbReference type="PANTHER" id="PTHR11727:SF7">
    <property type="entry name" value="DIMETHYLADENOSINE TRANSFERASE-RELATED"/>
    <property type="match status" value="1"/>
</dbReference>
<dbReference type="Proteomes" id="UP000633619">
    <property type="component" value="Unassembled WGS sequence"/>
</dbReference>
<feature type="binding site" evidence="8">
    <location>
        <position position="87"/>
    </location>
    <ligand>
        <name>S-adenosyl-L-methionine</name>
        <dbReference type="ChEBI" id="CHEBI:59789"/>
    </ligand>
</feature>
<dbReference type="EMBL" id="JAECVW010000004">
    <property type="protein sequence ID" value="MBH8595503.1"/>
    <property type="molecule type" value="Genomic_DNA"/>
</dbReference>
<dbReference type="AlphaFoldDB" id="A0A8I1AGD8"/>
<keyword evidence="4 8" id="KW-0949">S-adenosyl-L-methionine</keyword>
<dbReference type="InterPro" id="IPR023165">
    <property type="entry name" value="rRNA_Ade_diMease-like_C"/>
</dbReference>
<feature type="binding site" evidence="8">
    <location>
        <position position="41"/>
    </location>
    <ligand>
        <name>S-adenosyl-L-methionine</name>
        <dbReference type="ChEBI" id="CHEBI:59789"/>
    </ligand>
</feature>
<evidence type="ECO:0000256" key="2">
    <source>
        <dbReference type="ARBA" id="ARBA00022603"/>
    </source>
</evidence>
<sequence>MSKKKLRKNFPGQHLMKSKRLAAGIVEMSGVGPEDQVVEIGAGKGALTVHLAQKAKKVIAIENDLSFAKILREEMKPHRNVRVIEKDFLKVNLPKKPYSVVSNIPYSITTPIMKRLMDRPESPFQNGLLVMEKGAAKRFTRHPSTNPRILAWRMYFDLTMGRTIARYHFAPPPKVDSAVLFIKRKAPPLISVRFRILFFKLASYALKHPELPVVEVFRGIFTTPQITHLVKTLKKSRNTPVGRLSDAEWAVVFYTMVRHVPPYRWPK</sequence>
<feature type="binding site" evidence="8">
    <location>
        <position position="62"/>
    </location>
    <ligand>
        <name>S-adenosyl-L-methionine</name>
        <dbReference type="ChEBI" id="CHEBI:59789"/>
    </ligand>
</feature>
<dbReference type="GO" id="GO:0005829">
    <property type="term" value="C:cytosol"/>
    <property type="evidence" value="ECO:0007669"/>
    <property type="project" value="TreeGrafter"/>
</dbReference>
<dbReference type="CDD" id="cd02440">
    <property type="entry name" value="AdoMet_MTases"/>
    <property type="match status" value="1"/>
</dbReference>
<comment type="caution">
    <text evidence="10">The sequence shown here is derived from an EMBL/GenBank/DDBJ whole genome shotgun (WGS) entry which is preliminary data.</text>
</comment>
<keyword evidence="5 8" id="KW-0694">RNA-binding</keyword>
<evidence type="ECO:0000256" key="7">
    <source>
        <dbReference type="ARBA" id="ARBA00030809"/>
    </source>
</evidence>
<feature type="binding site" evidence="8">
    <location>
        <position position="16"/>
    </location>
    <ligand>
        <name>S-adenosyl-L-methionine</name>
        <dbReference type="ChEBI" id="CHEBI:59789"/>
    </ligand>
</feature>
<dbReference type="PROSITE" id="PS01131">
    <property type="entry name" value="RRNA_A_DIMETH"/>
    <property type="match status" value="1"/>
</dbReference>
<dbReference type="Gene3D" id="1.10.8.100">
    <property type="entry name" value="Ribosomal RNA adenine dimethylase-like, domain 2"/>
    <property type="match status" value="1"/>
</dbReference>
<dbReference type="PANTHER" id="PTHR11727">
    <property type="entry name" value="DIMETHYLADENOSINE TRANSFERASE"/>
    <property type="match status" value="1"/>
</dbReference>
<dbReference type="Gene3D" id="3.40.50.150">
    <property type="entry name" value="Vaccinia Virus protein VP39"/>
    <property type="match status" value="1"/>
</dbReference>
<accession>A0A8I1AGD8</accession>
<evidence type="ECO:0000259" key="9">
    <source>
        <dbReference type="SMART" id="SM00650"/>
    </source>
</evidence>
<name>A0A8I1AGD8_THEIN</name>
<evidence type="ECO:0000256" key="4">
    <source>
        <dbReference type="ARBA" id="ARBA00022691"/>
    </source>
</evidence>
<proteinExistence type="inferred from homology"/>
<reference evidence="10 11" key="1">
    <citation type="submission" date="2020-12" db="EMBL/GenBank/DDBJ databases">
        <title>WGS of Thermoactinomyces spp.</title>
        <authorList>
            <person name="Cheng K."/>
        </authorList>
    </citation>
    <scope>NUCLEOTIDE SEQUENCE [LARGE SCALE GENOMIC DNA]</scope>
    <source>
        <strain evidence="11">CICC 10671\DSM 43846</strain>
    </source>
</reference>
<dbReference type="InterPro" id="IPR020598">
    <property type="entry name" value="rRNA_Ade_methylase_Trfase_N"/>
</dbReference>
<keyword evidence="2 8" id="KW-0489">Methyltransferase</keyword>
<evidence type="ECO:0000256" key="3">
    <source>
        <dbReference type="ARBA" id="ARBA00022679"/>
    </source>
</evidence>
<dbReference type="SMART" id="SM00650">
    <property type="entry name" value="rADc"/>
    <property type="match status" value="1"/>
</dbReference>
<dbReference type="InterPro" id="IPR029063">
    <property type="entry name" value="SAM-dependent_MTases_sf"/>
</dbReference>
<evidence type="ECO:0000256" key="5">
    <source>
        <dbReference type="ARBA" id="ARBA00022884"/>
    </source>
</evidence>
<dbReference type="NCBIfam" id="NF000499">
    <property type="entry name" value="Erm23S_rRNA_broad"/>
    <property type="match status" value="1"/>
</dbReference>
<dbReference type="Pfam" id="PF00398">
    <property type="entry name" value="RrnaAD"/>
    <property type="match status" value="1"/>
</dbReference>
<feature type="domain" description="Ribosomal RNA adenine methylase transferase N-terminal" evidence="9">
    <location>
        <begin position="21"/>
        <end position="186"/>
    </location>
</feature>
<evidence type="ECO:0000256" key="1">
    <source>
        <dbReference type="ARBA" id="ARBA00016505"/>
    </source>
</evidence>
<feature type="binding site" evidence="8">
    <location>
        <position position="103"/>
    </location>
    <ligand>
        <name>S-adenosyl-L-methionine</name>
        <dbReference type="ChEBI" id="CHEBI:59789"/>
    </ligand>
</feature>
<dbReference type="SUPFAM" id="SSF53335">
    <property type="entry name" value="S-adenosyl-L-methionine-dependent methyltransferases"/>
    <property type="match status" value="1"/>
</dbReference>
<keyword evidence="11" id="KW-1185">Reference proteome</keyword>
<evidence type="ECO:0000256" key="8">
    <source>
        <dbReference type="PROSITE-ProRule" id="PRU01026"/>
    </source>
</evidence>
<evidence type="ECO:0000256" key="6">
    <source>
        <dbReference type="ARBA" id="ARBA00029941"/>
    </source>
</evidence>
<dbReference type="GO" id="GO:0000179">
    <property type="term" value="F:rRNA (adenine-N6,N6-)-dimethyltransferase activity"/>
    <property type="evidence" value="ECO:0007669"/>
    <property type="project" value="UniProtKB-UniRule"/>
</dbReference>
<evidence type="ECO:0000313" key="11">
    <source>
        <dbReference type="Proteomes" id="UP000633619"/>
    </source>
</evidence>
<dbReference type="InterPro" id="IPR001737">
    <property type="entry name" value="KsgA/Erm"/>
</dbReference>
<dbReference type="InterPro" id="IPR020596">
    <property type="entry name" value="rRNA_Ade_Mease_Trfase_CS"/>
</dbReference>
<dbReference type="GO" id="GO:0003723">
    <property type="term" value="F:RNA binding"/>
    <property type="evidence" value="ECO:0007669"/>
    <property type="project" value="UniProtKB-UniRule"/>
</dbReference>
<dbReference type="PROSITE" id="PS51689">
    <property type="entry name" value="SAM_RNA_A_N6_MT"/>
    <property type="match status" value="1"/>
</dbReference>
<protein>
    <recommendedName>
        <fullName evidence="1">rRNA adenine N-6-methyltransferase</fullName>
    </recommendedName>
    <alternativeName>
        <fullName evidence="7">Erythromycin resistance protein</fullName>
    </alternativeName>
    <alternativeName>
        <fullName evidence="6">Macrolide-lincosamide-streptogramin B resistance protein</fullName>
    </alternativeName>
</protein>
<keyword evidence="3 8" id="KW-0808">Transferase</keyword>
<organism evidence="10 11">
    <name type="scientific">Thermoactinomyces intermedius</name>
    <dbReference type="NCBI Taxonomy" id="2024"/>
    <lineage>
        <taxon>Bacteria</taxon>
        <taxon>Bacillati</taxon>
        <taxon>Bacillota</taxon>
        <taxon>Bacilli</taxon>
        <taxon>Bacillales</taxon>
        <taxon>Thermoactinomycetaceae</taxon>
        <taxon>Thermoactinomyces</taxon>
    </lineage>
</organism>
<dbReference type="RefSeq" id="WP_181732154.1">
    <property type="nucleotide sequence ID" value="NZ_JACEIR010000005.1"/>
</dbReference>